<accession>A0ACB6R443</accession>
<protein>
    <submittedName>
        <fullName evidence="1">Uncharacterized protein</fullName>
    </submittedName>
</protein>
<comment type="caution">
    <text evidence="1">The sequence shown here is derived from an EMBL/GenBank/DDBJ whole genome shotgun (WGS) entry which is preliminary data.</text>
</comment>
<sequence length="581" mass="64435">MPGPISRTQTAPLDGTLAVPLLRQVSAASSFGPSSQTSASSSIPLLQDLASNNHAIPATIQSGCADGNSSPGNTQTLSSHVPTTLNTLDGTQSHRNGIGPNPLSSPTTNQSIIVPRNKDFKEWRSWKIHWLYMALLLLIVIFFIITISTLTVISRRDSGFARESQPPGFLQRNPELRKAIWEQGIFYTAIPAFIMTIYRTMWDASVMAFADRQPWIIAFRNKHFLPSACMLSSLVLSFGIVPLTSFLFRMDSSLSNSTFPLSIDTYYNGTIEPQIPAFRNEPSVRMALDTAAGLHLHNLSLPPRTDGTFAFPQFTPRVDLGISNIRLKIAAYGVNGDCIEIPESEYEKKTQRLGSSTISIQVSAIDRMCAISNAINIRTNPWSPDIFMTSWYTPTCSTAALTRLSVLAARYDKASQTIQTLSLLSCKTSYFVSSGELVASSGPGMGYSSLSFEEDRENRAELDWLQIYPLRNFLEKEVHNLRYFDGGETIDGNEFVKYVYRMAQQASPDEPMRPEALVNSTQILFETVYAVFASIYSFKDRNTPLNETGIYMIEEKRLFVVPVVAYVLLGVLGTTQRSQPA</sequence>
<evidence type="ECO:0000313" key="1">
    <source>
        <dbReference type="EMBL" id="KAF2473545.1"/>
    </source>
</evidence>
<gene>
    <name evidence="1" type="ORF">BDR25DRAFT_386341</name>
</gene>
<name>A0ACB6R443_9PLEO</name>
<evidence type="ECO:0000313" key="2">
    <source>
        <dbReference type="Proteomes" id="UP000799755"/>
    </source>
</evidence>
<dbReference type="Proteomes" id="UP000799755">
    <property type="component" value="Unassembled WGS sequence"/>
</dbReference>
<keyword evidence="2" id="KW-1185">Reference proteome</keyword>
<proteinExistence type="predicted"/>
<organism evidence="1 2">
    <name type="scientific">Lindgomyces ingoldianus</name>
    <dbReference type="NCBI Taxonomy" id="673940"/>
    <lineage>
        <taxon>Eukaryota</taxon>
        <taxon>Fungi</taxon>
        <taxon>Dikarya</taxon>
        <taxon>Ascomycota</taxon>
        <taxon>Pezizomycotina</taxon>
        <taxon>Dothideomycetes</taxon>
        <taxon>Pleosporomycetidae</taxon>
        <taxon>Pleosporales</taxon>
        <taxon>Lindgomycetaceae</taxon>
        <taxon>Lindgomyces</taxon>
    </lineage>
</organism>
<reference evidence="1" key="1">
    <citation type="journal article" date="2020" name="Stud. Mycol.">
        <title>101 Dothideomycetes genomes: a test case for predicting lifestyles and emergence of pathogens.</title>
        <authorList>
            <person name="Haridas S."/>
            <person name="Albert R."/>
            <person name="Binder M."/>
            <person name="Bloem J."/>
            <person name="Labutti K."/>
            <person name="Salamov A."/>
            <person name="Andreopoulos B."/>
            <person name="Baker S."/>
            <person name="Barry K."/>
            <person name="Bills G."/>
            <person name="Bluhm B."/>
            <person name="Cannon C."/>
            <person name="Castanera R."/>
            <person name="Culley D."/>
            <person name="Daum C."/>
            <person name="Ezra D."/>
            <person name="Gonzalez J."/>
            <person name="Henrissat B."/>
            <person name="Kuo A."/>
            <person name="Liang C."/>
            <person name="Lipzen A."/>
            <person name="Lutzoni F."/>
            <person name="Magnuson J."/>
            <person name="Mondo S."/>
            <person name="Nolan M."/>
            <person name="Ohm R."/>
            <person name="Pangilinan J."/>
            <person name="Park H.-J."/>
            <person name="Ramirez L."/>
            <person name="Alfaro M."/>
            <person name="Sun H."/>
            <person name="Tritt A."/>
            <person name="Yoshinaga Y."/>
            <person name="Zwiers L.-H."/>
            <person name="Turgeon B."/>
            <person name="Goodwin S."/>
            <person name="Spatafora J."/>
            <person name="Crous P."/>
            <person name="Grigoriev I."/>
        </authorList>
    </citation>
    <scope>NUCLEOTIDE SEQUENCE</scope>
    <source>
        <strain evidence="1">ATCC 200398</strain>
    </source>
</reference>
<dbReference type="EMBL" id="MU003499">
    <property type="protein sequence ID" value="KAF2473545.1"/>
    <property type="molecule type" value="Genomic_DNA"/>
</dbReference>